<feature type="chain" id="PRO_5019152449" evidence="2">
    <location>
        <begin position="34"/>
        <end position="365"/>
    </location>
</feature>
<dbReference type="GO" id="GO:0004180">
    <property type="term" value="F:carboxypeptidase activity"/>
    <property type="evidence" value="ECO:0007669"/>
    <property type="project" value="UniProtKB-KW"/>
</dbReference>
<dbReference type="InterPro" id="IPR013784">
    <property type="entry name" value="Carb-bd-like_fold"/>
</dbReference>
<keyword evidence="2" id="KW-0732">Signal</keyword>
<evidence type="ECO:0000256" key="1">
    <source>
        <dbReference type="SAM" id="MobiDB-lite"/>
    </source>
</evidence>
<dbReference type="GO" id="GO:0030246">
    <property type="term" value="F:carbohydrate binding"/>
    <property type="evidence" value="ECO:0007669"/>
    <property type="project" value="InterPro"/>
</dbReference>
<name>A0A428MI91_9BACT</name>
<sequence length="365" mass="38930">MQHHNVPPLRHQTRRIFRCLALCLIFGGLVAHASAQQQPSQNTQLPSAPTPQSASGSIRGTVTDSDGAIIAGARITLTRENLAPSTQDQQTISSTDGSFSFSRIPPGPFTITISAAGFSPRQLSGTLQPGENYEPSVISLPEAATIIDMQITASPQEVAQAQIEGEEKQRVLGIIPNFYVSYVSDPVPLTSKQKFELAWKTLIDPVTFTATGFIAGIEQAQDDFGGYGQGGQGYAKRYAAAYGNAIVGTAIGNAILPAILKQDPRYFYKGTGTTRSRALYAMANSVICKGDNGHWQPNYSGILGGAAAGSISNFYYPSADRNGATLTVENAALGIAGSAIQNLFQEFVVRKLTPHLPDYKTQSEN</sequence>
<protein>
    <submittedName>
        <fullName evidence="3">Carboxypeptidase family protein</fullName>
    </submittedName>
</protein>
<evidence type="ECO:0000313" key="3">
    <source>
        <dbReference type="EMBL" id="RSL16644.1"/>
    </source>
</evidence>
<accession>A0A428MI91</accession>
<dbReference type="Gene3D" id="2.60.40.1120">
    <property type="entry name" value="Carboxypeptidase-like, regulatory domain"/>
    <property type="match status" value="1"/>
</dbReference>
<evidence type="ECO:0000256" key="2">
    <source>
        <dbReference type="SAM" id="SignalP"/>
    </source>
</evidence>
<evidence type="ECO:0000313" key="4">
    <source>
        <dbReference type="Proteomes" id="UP000269669"/>
    </source>
</evidence>
<keyword evidence="4" id="KW-1185">Reference proteome</keyword>
<organism evidence="3 4">
    <name type="scientific">Edaphobacter aggregans</name>
    <dbReference type="NCBI Taxonomy" id="570835"/>
    <lineage>
        <taxon>Bacteria</taxon>
        <taxon>Pseudomonadati</taxon>
        <taxon>Acidobacteriota</taxon>
        <taxon>Terriglobia</taxon>
        <taxon>Terriglobales</taxon>
        <taxon>Acidobacteriaceae</taxon>
        <taxon>Edaphobacter</taxon>
    </lineage>
</organism>
<dbReference type="OrthoDB" id="115803at2"/>
<dbReference type="EMBL" id="RSDW01000001">
    <property type="protein sequence ID" value="RSL16644.1"/>
    <property type="molecule type" value="Genomic_DNA"/>
</dbReference>
<keyword evidence="3" id="KW-0645">Protease</keyword>
<keyword evidence="3" id="KW-0121">Carboxypeptidase</keyword>
<proteinExistence type="predicted"/>
<feature type="region of interest" description="Disordered" evidence="1">
    <location>
        <begin position="37"/>
        <end position="63"/>
    </location>
</feature>
<feature type="signal peptide" evidence="2">
    <location>
        <begin position="1"/>
        <end position="33"/>
    </location>
</feature>
<gene>
    <name evidence="3" type="ORF">EDE15_2165</name>
</gene>
<dbReference type="Pfam" id="PF13620">
    <property type="entry name" value="CarboxypepD_reg"/>
    <property type="match status" value="1"/>
</dbReference>
<comment type="caution">
    <text evidence="3">The sequence shown here is derived from an EMBL/GenBank/DDBJ whole genome shotgun (WGS) entry which is preliminary data.</text>
</comment>
<keyword evidence="3" id="KW-0378">Hydrolase</keyword>
<dbReference type="Proteomes" id="UP000269669">
    <property type="component" value="Unassembled WGS sequence"/>
</dbReference>
<dbReference type="AlphaFoldDB" id="A0A428MI91"/>
<dbReference type="SUPFAM" id="SSF49452">
    <property type="entry name" value="Starch-binding domain-like"/>
    <property type="match status" value="1"/>
</dbReference>
<dbReference type="RefSeq" id="WP_125485223.1">
    <property type="nucleotide sequence ID" value="NZ_RSDW01000001.1"/>
</dbReference>
<reference evidence="3 4" key="1">
    <citation type="submission" date="2018-12" db="EMBL/GenBank/DDBJ databases">
        <title>Sequencing of bacterial isolates from soil warming experiment in Harvard Forest, Massachusetts, USA.</title>
        <authorList>
            <person name="Deangelis K."/>
        </authorList>
    </citation>
    <scope>NUCLEOTIDE SEQUENCE [LARGE SCALE GENOMIC DNA]</scope>
    <source>
        <strain evidence="3 4">EB153</strain>
    </source>
</reference>